<keyword evidence="5" id="KW-1185">Reference proteome</keyword>
<dbReference type="InterPro" id="IPR018266">
    <property type="entry name" value="Ribosomal_eL33_CS"/>
</dbReference>
<evidence type="ECO:0000256" key="2">
    <source>
        <dbReference type="ARBA" id="ARBA00022980"/>
    </source>
</evidence>
<dbReference type="InterPro" id="IPR009000">
    <property type="entry name" value="Transl_B-barrel_sf"/>
</dbReference>
<evidence type="ECO:0000313" key="4">
    <source>
        <dbReference type="EMBL" id="KAG2388644.1"/>
    </source>
</evidence>
<keyword evidence="3" id="KW-0687">Ribonucleoprotein</keyword>
<evidence type="ECO:0000313" key="5">
    <source>
        <dbReference type="Proteomes" id="UP000816034"/>
    </source>
</evidence>
<protein>
    <recommendedName>
        <fullName evidence="6">60S ribosomal protein L35a</fullName>
    </recommendedName>
</protein>
<accession>A0AA88KP15</accession>
<dbReference type="GO" id="GO:0003735">
    <property type="term" value="F:structural constituent of ribosome"/>
    <property type="evidence" value="ECO:0007669"/>
    <property type="project" value="InterPro"/>
</dbReference>
<keyword evidence="2" id="KW-0689">Ribosomal protein</keyword>
<dbReference type="SUPFAM" id="SSF50447">
    <property type="entry name" value="Translation proteins"/>
    <property type="match status" value="1"/>
</dbReference>
<gene>
    <name evidence="4" type="ORF">C9374_000083</name>
</gene>
<dbReference type="RefSeq" id="XP_044552636.1">
    <property type="nucleotide sequence ID" value="XM_044698360.1"/>
</dbReference>
<comment type="caution">
    <text evidence="4">The sequence shown here is derived from an EMBL/GenBank/DDBJ whole genome shotgun (WGS) entry which is preliminary data.</text>
</comment>
<organism evidence="4 5">
    <name type="scientific">Naegleria lovaniensis</name>
    <name type="common">Amoeba</name>
    <dbReference type="NCBI Taxonomy" id="51637"/>
    <lineage>
        <taxon>Eukaryota</taxon>
        <taxon>Discoba</taxon>
        <taxon>Heterolobosea</taxon>
        <taxon>Tetramitia</taxon>
        <taxon>Eutetramitia</taxon>
        <taxon>Vahlkampfiidae</taxon>
        <taxon>Naegleria</taxon>
    </lineage>
</organism>
<comment type="similarity">
    <text evidence="1">Belongs to the eukaryotic ribosomal protein eL33 family.</text>
</comment>
<name>A0AA88KP15_NAELO</name>
<dbReference type="GO" id="GO:0005840">
    <property type="term" value="C:ribosome"/>
    <property type="evidence" value="ECO:0007669"/>
    <property type="project" value="UniProtKB-KW"/>
</dbReference>
<dbReference type="PANTHER" id="PTHR10902">
    <property type="entry name" value="60S RIBOSOMAL PROTEIN L35A"/>
    <property type="match status" value="1"/>
</dbReference>
<sequence length="132" mass="14848">MVTSTQTATQTKRKGVNFQGKRKESRLWVRARVLGFKRSKVRQYENTSLLQLEGVTSSKAAQFYVGKRVAYLYKGENSLTSGSNTYKGYRVVWGKITRPHGNSGAVRAKFNPQLPTTAIAQTVRVFLFPSNI</sequence>
<dbReference type="AlphaFoldDB" id="A0AA88KP15"/>
<dbReference type="HAMAP" id="MF_00573">
    <property type="entry name" value="Ribosomal_eL33"/>
    <property type="match status" value="1"/>
</dbReference>
<dbReference type="GeneID" id="68092545"/>
<dbReference type="GO" id="GO:1990904">
    <property type="term" value="C:ribonucleoprotein complex"/>
    <property type="evidence" value="ECO:0007669"/>
    <property type="project" value="UniProtKB-KW"/>
</dbReference>
<dbReference type="Proteomes" id="UP000816034">
    <property type="component" value="Unassembled WGS sequence"/>
</dbReference>
<dbReference type="FunFam" id="2.40.10.190:FF:000001">
    <property type="entry name" value="60S ribosomal protein L35a"/>
    <property type="match status" value="1"/>
</dbReference>
<dbReference type="InterPro" id="IPR001780">
    <property type="entry name" value="Ribosomal_eL33"/>
</dbReference>
<dbReference type="GO" id="GO:0006412">
    <property type="term" value="P:translation"/>
    <property type="evidence" value="ECO:0007669"/>
    <property type="project" value="InterPro"/>
</dbReference>
<dbReference type="Pfam" id="PF01247">
    <property type="entry name" value="Ribosomal_L35Ae"/>
    <property type="match status" value="1"/>
</dbReference>
<dbReference type="InterPro" id="IPR038661">
    <property type="entry name" value="Ribosomal_eL33_sf"/>
</dbReference>
<evidence type="ECO:0008006" key="6">
    <source>
        <dbReference type="Google" id="ProtNLM"/>
    </source>
</evidence>
<evidence type="ECO:0000256" key="3">
    <source>
        <dbReference type="ARBA" id="ARBA00023274"/>
    </source>
</evidence>
<evidence type="ECO:0000256" key="1">
    <source>
        <dbReference type="ARBA" id="ARBA00009269"/>
    </source>
</evidence>
<proteinExistence type="inferred from homology"/>
<dbReference type="EMBL" id="PYSW02000009">
    <property type="protein sequence ID" value="KAG2388644.1"/>
    <property type="molecule type" value="Genomic_DNA"/>
</dbReference>
<dbReference type="Gene3D" id="2.40.10.190">
    <property type="entry name" value="translation elongation factor selb, chain A, domain 4"/>
    <property type="match status" value="1"/>
</dbReference>
<dbReference type="PROSITE" id="PS01105">
    <property type="entry name" value="RIBOSOMAL_L35AE"/>
    <property type="match status" value="1"/>
</dbReference>
<reference evidence="4 5" key="1">
    <citation type="journal article" date="2018" name="BMC Genomics">
        <title>The genome of Naegleria lovaniensis, the basis for a comparative approach to unravel pathogenicity factors of the human pathogenic amoeba N. fowleri.</title>
        <authorList>
            <person name="Liechti N."/>
            <person name="Schurch N."/>
            <person name="Bruggmann R."/>
            <person name="Wittwer M."/>
        </authorList>
    </citation>
    <scope>NUCLEOTIDE SEQUENCE [LARGE SCALE GENOMIC DNA]</scope>
    <source>
        <strain evidence="4 5">ATCC 30569</strain>
    </source>
</reference>